<evidence type="ECO:0000259" key="6">
    <source>
        <dbReference type="Pfam" id="PF01850"/>
    </source>
</evidence>
<dbReference type="GO" id="GO:0000287">
    <property type="term" value="F:magnesium ion binding"/>
    <property type="evidence" value="ECO:0007669"/>
    <property type="project" value="UniProtKB-UniRule"/>
</dbReference>
<dbReference type="NCBIfam" id="TIGR00028">
    <property type="entry name" value="Mtu_PIN_fam"/>
    <property type="match status" value="1"/>
</dbReference>
<comment type="caution">
    <text evidence="7">The sequence shown here is derived from an EMBL/GenBank/DDBJ whole genome shotgun (WGS) entry which is preliminary data.</text>
</comment>
<evidence type="ECO:0000313" key="7">
    <source>
        <dbReference type="EMBL" id="PVE42518.1"/>
    </source>
</evidence>
<keyword evidence="5" id="KW-0800">Toxin</keyword>
<keyword evidence="1 5" id="KW-1277">Toxin-antitoxin system</keyword>
<evidence type="ECO:0000256" key="1">
    <source>
        <dbReference type="ARBA" id="ARBA00022649"/>
    </source>
</evidence>
<dbReference type="EC" id="3.1.-.-" evidence="5"/>
<dbReference type="InterPro" id="IPR002716">
    <property type="entry name" value="PIN_dom"/>
</dbReference>
<keyword evidence="5" id="KW-0460">Magnesium</keyword>
<proteinExistence type="inferred from homology"/>
<dbReference type="Proteomes" id="UP000037507">
    <property type="component" value="Unassembled WGS sequence"/>
</dbReference>
<dbReference type="GO" id="GO:0004540">
    <property type="term" value="F:RNA nuclease activity"/>
    <property type="evidence" value="ECO:0007669"/>
    <property type="project" value="InterPro"/>
</dbReference>
<evidence type="ECO:0000313" key="8">
    <source>
        <dbReference type="Proteomes" id="UP000037507"/>
    </source>
</evidence>
<dbReference type="STRING" id="1293045.H663_15950"/>
<comment type="function">
    <text evidence="5">Toxic component of a toxin-antitoxin (TA) system. An RNase.</text>
</comment>
<dbReference type="EMBL" id="LFYT02000013">
    <property type="protein sequence ID" value="PVE42518.1"/>
    <property type="molecule type" value="Genomic_DNA"/>
</dbReference>
<dbReference type="GO" id="GO:0090729">
    <property type="term" value="F:toxin activity"/>
    <property type="evidence" value="ECO:0007669"/>
    <property type="project" value="UniProtKB-KW"/>
</dbReference>
<comment type="similarity">
    <text evidence="5">Belongs to the PINc/VapC protein family.</text>
</comment>
<dbReference type="GO" id="GO:0016788">
    <property type="term" value="F:hydrolase activity, acting on ester bonds"/>
    <property type="evidence" value="ECO:0007669"/>
    <property type="project" value="InterPro"/>
</dbReference>
<feature type="domain" description="PIN" evidence="6">
    <location>
        <begin position="3"/>
        <end position="134"/>
    </location>
</feature>
<dbReference type="InterPro" id="IPR006226">
    <property type="entry name" value="Mtu_PIN"/>
</dbReference>
<dbReference type="RefSeq" id="WP_053175022.1">
    <property type="nucleotide sequence ID" value="NZ_LFYT02000013.1"/>
</dbReference>
<accession>A0A2T7UD32</accession>
<evidence type="ECO:0000256" key="5">
    <source>
        <dbReference type="HAMAP-Rule" id="MF_00265"/>
    </source>
</evidence>
<dbReference type="OrthoDB" id="556169at2"/>
<keyword evidence="2 5" id="KW-0540">Nuclease</keyword>
<dbReference type="InterPro" id="IPR029060">
    <property type="entry name" value="PIN-like_dom_sf"/>
</dbReference>
<organism evidence="7 8">
    <name type="scientific">Limnohabitans planktonicus II-D5</name>
    <dbReference type="NCBI Taxonomy" id="1293045"/>
    <lineage>
        <taxon>Bacteria</taxon>
        <taxon>Pseudomonadati</taxon>
        <taxon>Pseudomonadota</taxon>
        <taxon>Betaproteobacteria</taxon>
        <taxon>Burkholderiales</taxon>
        <taxon>Comamonadaceae</taxon>
        <taxon>Limnohabitans</taxon>
    </lineage>
</organism>
<keyword evidence="3 5" id="KW-0479">Metal-binding</keyword>
<feature type="binding site" evidence="5">
    <location>
        <position position="4"/>
    </location>
    <ligand>
        <name>Mg(2+)</name>
        <dbReference type="ChEBI" id="CHEBI:18420"/>
    </ligand>
</feature>
<dbReference type="AlphaFoldDB" id="A0A2T7UD32"/>
<keyword evidence="4 5" id="KW-0378">Hydrolase</keyword>
<dbReference type="Gene3D" id="3.40.50.1010">
    <property type="entry name" value="5'-nuclease"/>
    <property type="match status" value="1"/>
</dbReference>
<keyword evidence="8" id="KW-1185">Reference proteome</keyword>
<dbReference type="SUPFAM" id="SSF88723">
    <property type="entry name" value="PIN domain-like"/>
    <property type="match status" value="1"/>
</dbReference>
<evidence type="ECO:0000256" key="4">
    <source>
        <dbReference type="ARBA" id="ARBA00022801"/>
    </source>
</evidence>
<dbReference type="Pfam" id="PF01850">
    <property type="entry name" value="PIN"/>
    <property type="match status" value="1"/>
</dbReference>
<evidence type="ECO:0000256" key="2">
    <source>
        <dbReference type="ARBA" id="ARBA00022722"/>
    </source>
</evidence>
<reference evidence="7" key="1">
    <citation type="submission" date="2017-04" db="EMBL/GenBank/DDBJ databases">
        <title>Unexpected and diverse lifestyles within the genus Limnohabitans.</title>
        <authorList>
            <person name="Kasalicky V."/>
            <person name="Mehrshad M."/>
            <person name="Andrei S.-A."/>
            <person name="Salcher M."/>
            <person name="Kratochvilova H."/>
            <person name="Simek K."/>
            <person name="Ghai R."/>
        </authorList>
    </citation>
    <scope>NUCLEOTIDE SEQUENCE [LARGE SCALE GENOMIC DNA]</scope>
    <source>
        <strain evidence="7">II-D5</strain>
    </source>
</reference>
<comment type="cofactor">
    <cofactor evidence="5">
        <name>Mg(2+)</name>
        <dbReference type="ChEBI" id="CHEBI:18420"/>
    </cofactor>
</comment>
<gene>
    <name evidence="5" type="primary">vapC</name>
    <name evidence="7" type="ORF">H663_011405</name>
</gene>
<protein>
    <recommendedName>
        <fullName evidence="5">Ribonuclease VapC</fullName>
        <shortName evidence="5">RNase VapC</shortName>
        <ecNumber evidence="5">3.1.-.-</ecNumber>
    </recommendedName>
    <alternativeName>
        <fullName evidence="5">Toxin VapC</fullName>
    </alternativeName>
</protein>
<evidence type="ECO:0000256" key="3">
    <source>
        <dbReference type="ARBA" id="ARBA00022723"/>
    </source>
</evidence>
<feature type="binding site" evidence="5">
    <location>
        <position position="110"/>
    </location>
    <ligand>
        <name>Mg(2+)</name>
        <dbReference type="ChEBI" id="CHEBI:18420"/>
    </ligand>
</feature>
<dbReference type="HAMAP" id="MF_00265">
    <property type="entry name" value="VapC_Nob1"/>
    <property type="match status" value="1"/>
</dbReference>
<name>A0A2T7UD32_9BURK</name>
<sequence>MTPDVNVLVAAYRPDHPHHLPARAWLDDAVVQAANGRTSLMLLGMVMTGLIRITTHPKIFQQIDPLQDVTDFVDSLLSCPGVQFQPQSATWPNLRQVCLAQQATGNLITDAWIAATVMQSGETLCTFDRDFSRLLPSAQLLLLKP</sequence>
<dbReference type="InterPro" id="IPR022907">
    <property type="entry name" value="VapC_family"/>
</dbReference>
<dbReference type="GO" id="GO:0045926">
    <property type="term" value="P:negative regulation of growth"/>
    <property type="evidence" value="ECO:0007669"/>
    <property type="project" value="UniProtKB-ARBA"/>
</dbReference>